<keyword evidence="3" id="KW-0238">DNA-binding</keyword>
<dbReference type="SUPFAM" id="SSF56349">
    <property type="entry name" value="DNA breaking-rejoining enzymes"/>
    <property type="match status" value="1"/>
</dbReference>
<dbReference type="Gene3D" id="1.10.443.10">
    <property type="entry name" value="Intergrase catalytic core"/>
    <property type="match status" value="1"/>
</dbReference>
<comment type="caution">
    <text evidence="6">The sequence shown here is derived from an EMBL/GenBank/DDBJ whole genome shotgun (WGS) entry which is preliminary data.</text>
</comment>
<name>A0A4Q9QNF1_9GAMM</name>
<organism evidence="6 7">
    <name type="scientific">Phytopseudomonas dryadis</name>
    <dbReference type="NCBI Taxonomy" id="2487520"/>
    <lineage>
        <taxon>Bacteria</taxon>
        <taxon>Pseudomonadati</taxon>
        <taxon>Pseudomonadota</taxon>
        <taxon>Gammaproteobacteria</taxon>
        <taxon>Pseudomonadales</taxon>
        <taxon>Pseudomonadaceae</taxon>
        <taxon>Phytopseudomonas</taxon>
    </lineage>
</organism>
<evidence type="ECO:0000259" key="5">
    <source>
        <dbReference type="PROSITE" id="PS51898"/>
    </source>
</evidence>
<dbReference type="InterPro" id="IPR050090">
    <property type="entry name" value="Tyrosine_recombinase_XerCD"/>
</dbReference>
<feature type="domain" description="Tyr recombinase" evidence="5">
    <location>
        <begin position="106"/>
        <end position="308"/>
    </location>
</feature>
<evidence type="ECO:0000256" key="3">
    <source>
        <dbReference type="ARBA" id="ARBA00023125"/>
    </source>
</evidence>
<dbReference type="OrthoDB" id="9801717at2"/>
<dbReference type="GO" id="GO:0003677">
    <property type="term" value="F:DNA binding"/>
    <property type="evidence" value="ECO:0007669"/>
    <property type="project" value="UniProtKB-KW"/>
</dbReference>
<dbReference type="InterPro" id="IPR013762">
    <property type="entry name" value="Integrase-like_cat_sf"/>
</dbReference>
<reference evidence="6 7" key="1">
    <citation type="submission" date="2018-06" db="EMBL/GenBank/DDBJ databases">
        <title>Three novel Pseudomonas species isolated from symptomatic oak.</title>
        <authorList>
            <person name="Bueno-Gonzalez V."/>
            <person name="Brady C."/>
        </authorList>
    </citation>
    <scope>NUCLEOTIDE SEQUENCE [LARGE SCALE GENOMIC DNA]</scope>
    <source>
        <strain evidence="6 7">P6B</strain>
    </source>
</reference>
<dbReference type="InterPro" id="IPR002104">
    <property type="entry name" value="Integrase_catalytic"/>
</dbReference>
<comment type="similarity">
    <text evidence="1">Belongs to the 'phage' integrase family.</text>
</comment>
<dbReference type="GO" id="GO:0015074">
    <property type="term" value="P:DNA integration"/>
    <property type="evidence" value="ECO:0007669"/>
    <property type="project" value="UniProtKB-KW"/>
</dbReference>
<dbReference type="Pfam" id="PF00589">
    <property type="entry name" value="Phage_integrase"/>
    <property type="match status" value="1"/>
</dbReference>
<dbReference type="AlphaFoldDB" id="A0A4Q9QNF1"/>
<dbReference type="PANTHER" id="PTHR30349:SF41">
    <property type="entry name" value="INTEGRASE_RECOMBINASE PROTEIN MJ0367-RELATED"/>
    <property type="match status" value="1"/>
</dbReference>
<evidence type="ECO:0000256" key="4">
    <source>
        <dbReference type="ARBA" id="ARBA00023172"/>
    </source>
</evidence>
<gene>
    <name evidence="6" type="ORF">DNK44_26215</name>
</gene>
<evidence type="ECO:0000256" key="2">
    <source>
        <dbReference type="ARBA" id="ARBA00022908"/>
    </source>
</evidence>
<keyword evidence="4" id="KW-0233">DNA recombination</keyword>
<dbReference type="GO" id="GO:0006310">
    <property type="term" value="P:DNA recombination"/>
    <property type="evidence" value="ECO:0007669"/>
    <property type="project" value="UniProtKB-KW"/>
</dbReference>
<dbReference type="EMBL" id="QJUL01000090">
    <property type="protein sequence ID" value="TBU81437.1"/>
    <property type="molecule type" value="Genomic_DNA"/>
</dbReference>
<dbReference type="RefSeq" id="WP_131199497.1">
    <property type="nucleotide sequence ID" value="NZ_QJUL01000090.1"/>
</dbReference>
<dbReference type="PROSITE" id="PS51898">
    <property type="entry name" value="TYR_RECOMBINASE"/>
    <property type="match status" value="1"/>
</dbReference>
<accession>A0A4Q9QNF1</accession>
<keyword evidence="2" id="KW-0229">DNA integration</keyword>
<sequence>MCNDLRLANWDAAVSDFLESRRALGHSYKKEEPILGSLRRFLVQQGACDLDQVLFDQWRAQSGRRNLNTQAIHDQTVFKFCRYRRRSDPACFMPAREELARGQPTVLPTLIGPEQVECLLAHVATLRPNSNSLLQPQTMRLAIVLLYTSGLRRGELARLTLCDVQTRPGALWIRESKFHKSRWVPLSASAQGELQIYLEARRQAGCDLTPGAPLLCSRRSRGYTGRSIYQALKRHLRDAGIHDEHGKAPRIHDFRHSFAVAALLRWYERDADVQANLPKLALYMGHVSITSTAYYLRWMPAVMERASERFARACGDVMTGGAP</sequence>
<evidence type="ECO:0000313" key="7">
    <source>
        <dbReference type="Proteomes" id="UP000293172"/>
    </source>
</evidence>
<evidence type="ECO:0000256" key="1">
    <source>
        <dbReference type="ARBA" id="ARBA00008857"/>
    </source>
</evidence>
<proteinExistence type="inferred from homology"/>
<dbReference type="PANTHER" id="PTHR30349">
    <property type="entry name" value="PHAGE INTEGRASE-RELATED"/>
    <property type="match status" value="1"/>
</dbReference>
<protein>
    <submittedName>
        <fullName evidence="6">Integrase</fullName>
    </submittedName>
</protein>
<dbReference type="InterPro" id="IPR011010">
    <property type="entry name" value="DNA_brk_join_enz"/>
</dbReference>
<evidence type="ECO:0000313" key="6">
    <source>
        <dbReference type="EMBL" id="TBU81437.1"/>
    </source>
</evidence>
<dbReference type="Proteomes" id="UP000293172">
    <property type="component" value="Unassembled WGS sequence"/>
</dbReference>